<keyword evidence="1" id="KW-0812">Transmembrane</keyword>
<dbReference type="Proteomes" id="UP001387293">
    <property type="component" value="Unassembled WGS sequence"/>
</dbReference>
<dbReference type="RefSeq" id="WP_337106518.1">
    <property type="nucleotide sequence ID" value="NZ_JAPYKS010000007.1"/>
</dbReference>
<protein>
    <submittedName>
        <fullName evidence="2">Uncharacterized protein</fullName>
    </submittedName>
</protein>
<feature type="transmembrane region" description="Helical" evidence="1">
    <location>
        <begin position="7"/>
        <end position="25"/>
    </location>
</feature>
<organism evidence="2 3">
    <name type="scientific">Mesorhizobium salmacidum</name>
    <dbReference type="NCBI Taxonomy" id="3015171"/>
    <lineage>
        <taxon>Bacteria</taxon>
        <taxon>Pseudomonadati</taxon>
        <taxon>Pseudomonadota</taxon>
        <taxon>Alphaproteobacteria</taxon>
        <taxon>Hyphomicrobiales</taxon>
        <taxon>Phyllobacteriaceae</taxon>
        <taxon>Mesorhizobium</taxon>
    </lineage>
</organism>
<sequence length="98" mass="10842">MSKKARVVLTMVVIEAVLAGIWWYLADYGMANPDRVKPDFQAVVGQTMGMAMGGLLGIGFILFFVAARNDRKALKSKAHRPLPLHEISRGADGWRLRS</sequence>
<accession>A0ABU8KX96</accession>
<keyword evidence="1" id="KW-0472">Membrane</keyword>
<evidence type="ECO:0000256" key="1">
    <source>
        <dbReference type="SAM" id="Phobius"/>
    </source>
</evidence>
<name>A0ABU8KX96_9HYPH</name>
<keyword evidence="3" id="KW-1185">Reference proteome</keyword>
<gene>
    <name evidence="2" type="ORF">O7A60_12470</name>
</gene>
<reference evidence="2 3" key="1">
    <citation type="submission" date="2022-12" db="EMBL/GenBank/DDBJ databases">
        <authorList>
            <person name="Muema E."/>
        </authorList>
    </citation>
    <scope>NUCLEOTIDE SEQUENCE [LARGE SCALE GENOMIC DNA]</scope>
    <source>
        <strain evidence="3">1326</strain>
    </source>
</reference>
<dbReference type="EMBL" id="JAPYKS010000007">
    <property type="protein sequence ID" value="MEI9409578.1"/>
    <property type="molecule type" value="Genomic_DNA"/>
</dbReference>
<comment type="caution">
    <text evidence="2">The sequence shown here is derived from an EMBL/GenBank/DDBJ whole genome shotgun (WGS) entry which is preliminary data.</text>
</comment>
<keyword evidence="1" id="KW-1133">Transmembrane helix</keyword>
<proteinExistence type="predicted"/>
<evidence type="ECO:0000313" key="2">
    <source>
        <dbReference type="EMBL" id="MEI9409578.1"/>
    </source>
</evidence>
<evidence type="ECO:0000313" key="3">
    <source>
        <dbReference type="Proteomes" id="UP001387293"/>
    </source>
</evidence>
<feature type="transmembrane region" description="Helical" evidence="1">
    <location>
        <begin position="45"/>
        <end position="67"/>
    </location>
</feature>